<evidence type="ECO:0000256" key="1">
    <source>
        <dbReference type="SAM" id="MobiDB-lite"/>
    </source>
</evidence>
<comment type="caution">
    <text evidence="2">The sequence shown here is derived from an EMBL/GenBank/DDBJ whole genome shotgun (WGS) entry which is preliminary data.</text>
</comment>
<evidence type="ECO:0000313" key="3">
    <source>
        <dbReference type="Proteomes" id="UP000660611"/>
    </source>
</evidence>
<sequence length="75" mass="8267">MGSSSVDSAIADEPTSCANPPLQKFIRDLAQADSQRRRDSQRPTTVEVQGATNTPDNAWMVEVLCSGNREWCRLT</sequence>
<dbReference type="Proteomes" id="UP000660611">
    <property type="component" value="Unassembled WGS sequence"/>
</dbReference>
<gene>
    <name evidence="2" type="ORF">Dsi01nite_111970</name>
</gene>
<reference evidence="2" key="1">
    <citation type="submission" date="2021-01" db="EMBL/GenBank/DDBJ databases">
        <title>Whole genome shotgun sequence of Dactylosporangium siamense NBRC 106093.</title>
        <authorList>
            <person name="Komaki H."/>
            <person name="Tamura T."/>
        </authorList>
    </citation>
    <scope>NUCLEOTIDE SEQUENCE</scope>
    <source>
        <strain evidence="2">NBRC 106093</strain>
    </source>
</reference>
<feature type="region of interest" description="Disordered" evidence="1">
    <location>
        <begin position="1"/>
        <end position="53"/>
    </location>
</feature>
<accession>A0A919UI88</accession>
<proteinExistence type="predicted"/>
<organism evidence="2 3">
    <name type="scientific">Dactylosporangium siamense</name>
    <dbReference type="NCBI Taxonomy" id="685454"/>
    <lineage>
        <taxon>Bacteria</taxon>
        <taxon>Bacillati</taxon>
        <taxon>Actinomycetota</taxon>
        <taxon>Actinomycetes</taxon>
        <taxon>Micromonosporales</taxon>
        <taxon>Micromonosporaceae</taxon>
        <taxon>Dactylosporangium</taxon>
    </lineage>
</organism>
<dbReference type="EMBL" id="BONQ01000215">
    <property type="protein sequence ID" value="GIG53156.1"/>
    <property type="molecule type" value="Genomic_DNA"/>
</dbReference>
<keyword evidence="3" id="KW-1185">Reference proteome</keyword>
<dbReference type="AlphaFoldDB" id="A0A919UI88"/>
<feature type="compositionally biased region" description="Polar residues" evidence="1">
    <location>
        <begin position="43"/>
        <end position="53"/>
    </location>
</feature>
<name>A0A919UI88_9ACTN</name>
<evidence type="ECO:0000313" key="2">
    <source>
        <dbReference type="EMBL" id="GIG53156.1"/>
    </source>
</evidence>
<protein>
    <submittedName>
        <fullName evidence="2">Uncharacterized protein</fullName>
    </submittedName>
</protein>